<dbReference type="EMBL" id="CM017690">
    <property type="protein sequence ID" value="TYH24581.1"/>
    <property type="molecule type" value="Genomic_DNA"/>
</dbReference>
<organism evidence="2 3">
    <name type="scientific">Gossypium darwinii</name>
    <name type="common">Darwin's cotton</name>
    <name type="synonym">Gossypium barbadense var. darwinii</name>
    <dbReference type="NCBI Taxonomy" id="34276"/>
    <lineage>
        <taxon>Eukaryota</taxon>
        <taxon>Viridiplantae</taxon>
        <taxon>Streptophyta</taxon>
        <taxon>Embryophyta</taxon>
        <taxon>Tracheophyta</taxon>
        <taxon>Spermatophyta</taxon>
        <taxon>Magnoliopsida</taxon>
        <taxon>eudicotyledons</taxon>
        <taxon>Gunneridae</taxon>
        <taxon>Pentapetalae</taxon>
        <taxon>rosids</taxon>
        <taxon>malvids</taxon>
        <taxon>Malvales</taxon>
        <taxon>Malvaceae</taxon>
        <taxon>Malvoideae</taxon>
        <taxon>Gossypium</taxon>
    </lineage>
</organism>
<evidence type="ECO:0000313" key="3">
    <source>
        <dbReference type="Proteomes" id="UP000323506"/>
    </source>
</evidence>
<proteinExistence type="predicted"/>
<protein>
    <submittedName>
        <fullName evidence="2">Uncharacterized protein</fullName>
    </submittedName>
</protein>
<sequence>MKRNYFLSSFEIRFPQLLLQFGLLAHLPSEPKEWQFNSSPIRSLALCLPNMHMRLLQMGKRKCCGGSTLRPGVRPSDPKPPNLSLI</sequence>
<gene>
    <name evidence="2" type="ORF">ES288_A03G103200v1</name>
</gene>
<keyword evidence="3" id="KW-1185">Reference proteome</keyword>
<accession>A0A5D2H324</accession>
<evidence type="ECO:0000313" key="2">
    <source>
        <dbReference type="EMBL" id="TYH24581.1"/>
    </source>
</evidence>
<dbReference type="Proteomes" id="UP000323506">
    <property type="component" value="Chromosome A03"/>
</dbReference>
<evidence type="ECO:0000256" key="1">
    <source>
        <dbReference type="SAM" id="MobiDB-lite"/>
    </source>
</evidence>
<feature type="region of interest" description="Disordered" evidence="1">
    <location>
        <begin position="67"/>
        <end position="86"/>
    </location>
</feature>
<reference evidence="2 3" key="1">
    <citation type="submission" date="2019-06" db="EMBL/GenBank/DDBJ databases">
        <title>WGS assembly of Gossypium darwinii.</title>
        <authorList>
            <person name="Chen Z.J."/>
            <person name="Sreedasyam A."/>
            <person name="Ando A."/>
            <person name="Song Q."/>
            <person name="De L."/>
            <person name="Hulse-Kemp A."/>
            <person name="Ding M."/>
            <person name="Ye W."/>
            <person name="Kirkbride R."/>
            <person name="Jenkins J."/>
            <person name="Plott C."/>
            <person name="Lovell J."/>
            <person name="Lin Y.-M."/>
            <person name="Vaughn R."/>
            <person name="Liu B."/>
            <person name="Li W."/>
            <person name="Simpson S."/>
            <person name="Scheffler B."/>
            <person name="Saski C."/>
            <person name="Grover C."/>
            <person name="Hu G."/>
            <person name="Conover J."/>
            <person name="Carlson J."/>
            <person name="Shu S."/>
            <person name="Boston L."/>
            <person name="Williams M."/>
            <person name="Peterson D."/>
            <person name="Mcgee K."/>
            <person name="Jones D."/>
            <person name="Wendel J."/>
            <person name="Stelly D."/>
            <person name="Grimwood J."/>
            <person name="Schmutz J."/>
        </authorList>
    </citation>
    <scope>NUCLEOTIDE SEQUENCE [LARGE SCALE GENOMIC DNA]</scope>
    <source>
        <strain evidence="2">1808015.09</strain>
    </source>
</reference>
<dbReference type="AlphaFoldDB" id="A0A5D2H324"/>
<name>A0A5D2H324_GOSDA</name>